<name>A0A510IE32_9VIBR</name>
<organism evidence="1 2">
    <name type="scientific">Vibrio rotiferianus</name>
    <dbReference type="NCBI Taxonomy" id="190895"/>
    <lineage>
        <taxon>Bacteria</taxon>
        <taxon>Pseudomonadati</taxon>
        <taxon>Pseudomonadota</taxon>
        <taxon>Gammaproteobacteria</taxon>
        <taxon>Vibrionales</taxon>
        <taxon>Vibrionaceae</taxon>
        <taxon>Vibrio</taxon>
    </lineage>
</organism>
<gene>
    <name evidence="1" type="ORF">VroAM7_44600</name>
</gene>
<dbReference type="EMBL" id="AP019799">
    <property type="protein sequence ID" value="BBL91807.1"/>
    <property type="molecule type" value="Genomic_DNA"/>
</dbReference>
<reference evidence="2" key="1">
    <citation type="submission" date="2019-07" db="EMBL/GenBank/DDBJ databases">
        <title>Complete Genome Sequences of Vibrion rotiferianus strain AM7.</title>
        <authorList>
            <person name="Miyazaki K."/>
            <person name="Wiseschart A."/>
            <person name="Pootanakit K."/>
            <person name="Ishimori K."/>
            <person name="Kitahara K."/>
        </authorList>
    </citation>
    <scope>NUCLEOTIDE SEQUENCE [LARGE SCALE GENOMIC DNA]</scope>
    <source>
        <strain evidence="2">AM7</strain>
    </source>
</reference>
<dbReference type="RefSeq" id="WP_143694011.1">
    <property type="nucleotide sequence ID" value="NZ_AP019799.1"/>
</dbReference>
<accession>A0A510IE32</accession>
<sequence>MNTGLGKLDMEVVDVLSSAIEEYVSNMSEDATDFEVQLAIKNVLSKKENEIAMKMQAAALFSVLKKTGV</sequence>
<dbReference type="AlphaFoldDB" id="A0A510IE32"/>
<protein>
    <submittedName>
        <fullName evidence="1">Uncharacterized protein</fullName>
    </submittedName>
</protein>
<proteinExistence type="predicted"/>
<evidence type="ECO:0000313" key="1">
    <source>
        <dbReference type="EMBL" id="BBL91807.1"/>
    </source>
</evidence>
<evidence type="ECO:0000313" key="2">
    <source>
        <dbReference type="Proteomes" id="UP000315115"/>
    </source>
</evidence>
<dbReference type="Proteomes" id="UP000315115">
    <property type="component" value="Chromosome 2"/>
</dbReference>